<organism evidence="1 2">
    <name type="scientific">Cyclotella atomus</name>
    <dbReference type="NCBI Taxonomy" id="382360"/>
    <lineage>
        <taxon>Eukaryota</taxon>
        <taxon>Sar</taxon>
        <taxon>Stramenopiles</taxon>
        <taxon>Ochrophyta</taxon>
        <taxon>Bacillariophyta</taxon>
        <taxon>Coscinodiscophyceae</taxon>
        <taxon>Thalassiosirophycidae</taxon>
        <taxon>Stephanodiscales</taxon>
        <taxon>Stephanodiscaceae</taxon>
        <taxon>Cyclotella</taxon>
    </lineage>
</organism>
<sequence length="227" mass="25454">MYTTSTQTRRDLIASSVVPVSLLILHTSPENAVASVRSLPFSSINEVVQYINHSCNRRFLQSVRSSCYNFLYRGTEINASSRDTEVSAFIIKDTYDLLDPNTYQSTDAVAYFQRLEDKLSLSGYNVKPSNGHLATTCQKDAAKWGRPMSIWPIGDTGVDFIWLASGGVFWPLSDPSKELEIASEPLQRLDKALQGDAWEIMFRADNGVLAVPAEFDEEMRYLLKHAS</sequence>
<dbReference type="EMBL" id="JALLPJ020001358">
    <property type="protein sequence ID" value="KAL3767804.1"/>
    <property type="molecule type" value="Genomic_DNA"/>
</dbReference>
<evidence type="ECO:0000313" key="2">
    <source>
        <dbReference type="Proteomes" id="UP001530400"/>
    </source>
</evidence>
<name>A0ABD3MWX5_9STRA</name>
<comment type="caution">
    <text evidence="1">The sequence shown here is derived from an EMBL/GenBank/DDBJ whole genome shotgun (WGS) entry which is preliminary data.</text>
</comment>
<keyword evidence="2" id="KW-1185">Reference proteome</keyword>
<proteinExistence type="predicted"/>
<dbReference type="AlphaFoldDB" id="A0ABD3MWX5"/>
<evidence type="ECO:0000313" key="1">
    <source>
        <dbReference type="EMBL" id="KAL3767804.1"/>
    </source>
</evidence>
<accession>A0ABD3MWX5</accession>
<protein>
    <recommendedName>
        <fullName evidence="3">F-box domain-containing protein</fullName>
    </recommendedName>
</protein>
<evidence type="ECO:0008006" key="3">
    <source>
        <dbReference type="Google" id="ProtNLM"/>
    </source>
</evidence>
<dbReference type="Proteomes" id="UP001530400">
    <property type="component" value="Unassembled WGS sequence"/>
</dbReference>
<gene>
    <name evidence="1" type="ORF">ACHAWO_005214</name>
</gene>
<reference evidence="1 2" key="1">
    <citation type="submission" date="2024-10" db="EMBL/GenBank/DDBJ databases">
        <title>Updated reference genomes for cyclostephanoid diatoms.</title>
        <authorList>
            <person name="Roberts W.R."/>
            <person name="Alverson A.J."/>
        </authorList>
    </citation>
    <scope>NUCLEOTIDE SEQUENCE [LARGE SCALE GENOMIC DNA]</scope>
    <source>
        <strain evidence="1 2">AJA010-31</strain>
    </source>
</reference>